<proteinExistence type="inferred from homology"/>
<comment type="subcellular location">
    <subcellularLocation>
        <location evidence="5">Cytoplasm</location>
    </subcellularLocation>
    <text evidence="5">Localizes to the division site, in a FtsZ-dependent manner.</text>
</comment>
<evidence type="ECO:0000256" key="6">
    <source>
        <dbReference type="SAM" id="MobiDB-lite"/>
    </source>
</evidence>
<evidence type="ECO:0000256" key="2">
    <source>
        <dbReference type="ARBA" id="ARBA00023210"/>
    </source>
</evidence>
<feature type="region of interest" description="Disordered" evidence="6">
    <location>
        <begin position="14"/>
        <end position="47"/>
    </location>
</feature>
<keyword evidence="5" id="KW-0963">Cytoplasm</keyword>
<comment type="function">
    <text evidence="4 5">Cell division protein that is part of the divisome complex and is recruited early to the Z-ring. Probably stimulates Z-ring formation, perhaps through the cross-linking of FtsZ protofilaments. Its function overlaps with FtsA.</text>
</comment>
<keyword evidence="2 5" id="KW-0717">Septation</keyword>
<dbReference type="Proteomes" id="UP001224359">
    <property type="component" value="Unassembled WGS sequence"/>
</dbReference>
<gene>
    <name evidence="5" type="primary">sepF</name>
    <name evidence="7" type="ORF">J2S77_001134</name>
</gene>
<evidence type="ECO:0000313" key="7">
    <source>
        <dbReference type="EMBL" id="MDQ0159170.1"/>
    </source>
</evidence>
<keyword evidence="1 5" id="KW-0132">Cell division</keyword>
<dbReference type="HAMAP" id="MF_01197">
    <property type="entry name" value="SepF"/>
    <property type="match status" value="1"/>
</dbReference>
<keyword evidence="8" id="KW-1185">Reference proteome</keyword>
<organism evidence="7 8">
    <name type="scientific">Alkalibacillus salilacus</name>
    <dbReference type="NCBI Taxonomy" id="284582"/>
    <lineage>
        <taxon>Bacteria</taxon>
        <taxon>Bacillati</taxon>
        <taxon>Bacillota</taxon>
        <taxon>Bacilli</taxon>
        <taxon>Bacillales</taxon>
        <taxon>Bacillaceae</taxon>
        <taxon>Alkalibacillus</taxon>
    </lineage>
</organism>
<evidence type="ECO:0000256" key="4">
    <source>
        <dbReference type="ARBA" id="ARBA00044936"/>
    </source>
</evidence>
<comment type="subunit">
    <text evidence="5">Homodimer. Interacts with FtsZ.</text>
</comment>
<name>A0ABT9VE88_9BACI</name>
<dbReference type="Gene3D" id="3.30.110.150">
    <property type="entry name" value="SepF-like protein"/>
    <property type="match status" value="1"/>
</dbReference>
<dbReference type="InterPro" id="IPR038594">
    <property type="entry name" value="SepF-like_sf"/>
</dbReference>
<dbReference type="PANTHER" id="PTHR35798:SF1">
    <property type="entry name" value="CELL DIVISION PROTEIN SEPF"/>
    <property type="match status" value="1"/>
</dbReference>
<evidence type="ECO:0000256" key="5">
    <source>
        <dbReference type="HAMAP-Rule" id="MF_01197"/>
    </source>
</evidence>
<dbReference type="Pfam" id="PF04472">
    <property type="entry name" value="SepF"/>
    <property type="match status" value="1"/>
</dbReference>
<evidence type="ECO:0000256" key="1">
    <source>
        <dbReference type="ARBA" id="ARBA00022618"/>
    </source>
</evidence>
<evidence type="ECO:0000313" key="8">
    <source>
        <dbReference type="Proteomes" id="UP001224359"/>
    </source>
</evidence>
<dbReference type="PANTHER" id="PTHR35798">
    <property type="entry name" value="CELL DIVISION PROTEIN SEPF"/>
    <property type="match status" value="1"/>
</dbReference>
<dbReference type="InterPro" id="IPR023052">
    <property type="entry name" value="Cell_div_SepF"/>
</dbReference>
<comment type="caution">
    <text evidence="7">The sequence shown here is derived from an EMBL/GenBank/DDBJ whole genome shotgun (WGS) entry which is preliminary data.</text>
</comment>
<protein>
    <recommendedName>
        <fullName evidence="5">Cell division protein SepF</fullName>
    </recommendedName>
</protein>
<dbReference type="EMBL" id="JAUSTQ010000003">
    <property type="protein sequence ID" value="MDQ0159170.1"/>
    <property type="molecule type" value="Genomic_DNA"/>
</dbReference>
<dbReference type="InterPro" id="IPR007561">
    <property type="entry name" value="Cell_div_SepF/SepF-rel"/>
</dbReference>
<comment type="similarity">
    <text evidence="5">Belongs to the SepF family.</text>
</comment>
<dbReference type="RefSeq" id="WP_306975424.1">
    <property type="nucleotide sequence ID" value="NZ_JAUSTQ010000003.1"/>
</dbReference>
<sequence>MSFKDKFKSFFDLDEQPSFEEESKGYRKQPATHQQEAEQPVKPQSHDNVVSLTSIQNDAKMVLFEPTDFDDVQEIAEHVKKKKSVVINLQRVEHPTGLRIVDFLSGTVNALNGDIQKLGQKTFLCTPENVNISGSISEIFNDDEQ</sequence>
<evidence type="ECO:0000256" key="3">
    <source>
        <dbReference type="ARBA" id="ARBA00023306"/>
    </source>
</evidence>
<accession>A0ABT9VE88</accession>
<keyword evidence="3 5" id="KW-0131">Cell cycle</keyword>
<reference evidence="7 8" key="1">
    <citation type="submission" date="2023-07" db="EMBL/GenBank/DDBJ databases">
        <title>Genomic Encyclopedia of Type Strains, Phase IV (KMG-IV): sequencing the most valuable type-strain genomes for metagenomic binning, comparative biology and taxonomic classification.</title>
        <authorList>
            <person name="Goeker M."/>
        </authorList>
    </citation>
    <scope>NUCLEOTIDE SEQUENCE [LARGE SCALE GENOMIC DNA]</scope>
    <source>
        <strain evidence="7 8">DSM 16460</strain>
    </source>
</reference>